<dbReference type="OrthoDB" id="241790at2"/>
<dbReference type="InterPro" id="IPR032783">
    <property type="entry name" value="AraC_lig"/>
</dbReference>
<dbReference type="Proteomes" id="UP000295578">
    <property type="component" value="Unassembled WGS sequence"/>
</dbReference>
<evidence type="ECO:0000313" key="4">
    <source>
        <dbReference type="Proteomes" id="UP000295578"/>
    </source>
</evidence>
<accession>A0A4R4ZMD8</accession>
<dbReference type="AlphaFoldDB" id="A0A4R4ZMD8"/>
<dbReference type="RefSeq" id="WP_132206516.1">
    <property type="nucleotide sequence ID" value="NZ_SMKY01000586.1"/>
</dbReference>
<evidence type="ECO:0000313" key="3">
    <source>
        <dbReference type="EMBL" id="TDD59074.1"/>
    </source>
</evidence>
<dbReference type="EMBL" id="SMKY01000586">
    <property type="protein sequence ID" value="TDD59074.1"/>
    <property type="molecule type" value="Genomic_DNA"/>
</dbReference>
<dbReference type="Pfam" id="PF12852">
    <property type="entry name" value="Cupin_6"/>
    <property type="match status" value="1"/>
</dbReference>
<keyword evidence="1" id="KW-0238">DNA-binding</keyword>
<organism evidence="3 4">
    <name type="scientific">Actinomadura darangshiensis</name>
    <dbReference type="NCBI Taxonomy" id="705336"/>
    <lineage>
        <taxon>Bacteria</taxon>
        <taxon>Bacillati</taxon>
        <taxon>Actinomycetota</taxon>
        <taxon>Actinomycetes</taxon>
        <taxon>Streptosporangiales</taxon>
        <taxon>Thermomonosporaceae</taxon>
        <taxon>Actinomadura</taxon>
    </lineage>
</organism>
<proteinExistence type="predicted"/>
<dbReference type="GO" id="GO:0003677">
    <property type="term" value="F:DNA binding"/>
    <property type="evidence" value="ECO:0007669"/>
    <property type="project" value="UniProtKB-KW"/>
</dbReference>
<sequence length="95" mass="10257">MDVLTDLLHRARAQNALVRQLIRRPPWAMEYAGGPPLTVAATLGGHAWIRLDDPAPVRLAAGDIALITAPGGYTIADDPATTPQYMIRGGRKYLP</sequence>
<evidence type="ECO:0000259" key="2">
    <source>
        <dbReference type="Pfam" id="PF12852"/>
    </source>
</evidence>
<keyword evidence="4" id="KW-1185">Reference proteome</keyword>
<gene>
    <name evidence="3" type="ORF">E1293_46620</name>
</gene>
<evidence type="ECO:0000256" key="1">
    <source>
        <dbReference type="ARBA" id="ARBA00023125"/>
    </source>
</evidence>
<feature type="domain" description="AraC-type transcription regulator ligand-binding" evidence="2">
    <location>
        <begin position="2"/>
        <end position="89"/>
    </location>
</feature>
<reference evidence="3 4" key="1">
    <citation type="submission" date="2019-03" db="EMBL/GenBank/DDBJ databases">
        <title>Draft genome sequences of novel Actinobacteria.</title>
        <authorList>
            <person name="Sahin N."/>
            <person name="Ay H."/>
            <person name="Saygin H."/>
        </authorList>
    </citation>
    <scope>NUCLEOTIDE SEQUENCE [LARGE SCALE GENOMIC DNA]</scope>
    <source>
        <strain evidence="3 4">DSM 45941</strain>
    </source>
</reference>
<name>A0A4R4ZMD8_9ACTN</name>
<comment type="caution">
    <text evidence="3">The sequence shown here is derived from an EMBL/GenBank/DDBJ whole genome shotgun (WGS) entry which is preliminary data.</text>
</comment>
<protein>
    <submittedName>
        <fullName evidence="3">AraC family transcriptional regulator</fullName>
    </submittedName>
</protein>
<feature type="non-terminal residue" evidence="3">
    <location>
        <position position="95"/>
    </location>
</feature>